<dbReference type="InterPro" id="IPR051104">
    <property type="entry name" value="FAD_monoxygenase"/>
</dbReference>
<dbReference type="PANTHER" id="PTHR46720:SF3">
    <property type="entry name" value="FAD-BINDING DOMAIN-CONTAINING PROTEIN-RELATED"/>
    <property type="match status" value="1"/>
</dbReference>
<evidence type="ECO:0000259" key="4">
    <source>
        <dbReference type="Pfam" id="PF01494"/>
    </source>
</evidence>
<dbReference type="PRINTS" id="PR00420">
    <property type="entry name" value="RNGMNOXGNASE"/>
</dbReference>
<dbReference type="InterPro" id="IPR002938">
    <property type="entry name" value="FAD-bd"/>
</dbReference>
<dbReference type="GO" id="GO:0016491">
    <property type="term" value="F:oxidoreductase activity"/>
    <property type="evidence" value="ECO:0007669"/>
    <property type="project" value="UniProtKB-KW"/>
</dbReference>
<dbReference type="SUPFAM" id="SSF51905">
    <property type="entry name" value="FAD/NAD(P)-binding domain"/>
    <property type="match status" value="1"/>
</dbReference>
<evidence type="ECO:0000256" key="3">
    <source>
        <dbReference type="ARBA" id="ARBA00023002"/>
    </source>
</evidence>
<keyword evidence="2" id="KW-0274">FAD</keyword>
<evidence type="ECO:0000256" key="1">
    <source>
        <dbReference type="ARBA" id="ARBA00022630"/>
    </source>
</evidence>
<accession>A0A165Y3G3</accession>
<keyword evidence="6" id="KW-1185">Reference proteome</keyword>
<dbReference type="GO" id="GO:0071949">
    <property type="term" value="F:FAD binding"/>
    <property type="evidence" value="ECO:0007669"/>
    <property type="project" value="InterPro"/>
</dbReference>
<evidence type="ECO:0000313" key="6">
    <source>
        <dbReference type="Proteomes" id="UP000076532"/>
    </source>
</evidence>
<dbReference type="Pfam" id="PF01494">
    <property type="entry name" value="FAD_binding_3"/>
    <property type="match status" value="1"/>
</dbReference>
<dbReference type="SUPFAM" id="SSF54373">
    <property type="entry name" value="FAD-linked reductases, C-terminal domain"/>
    <property type="match status" value="1"/>
</dbReference>
<keyword evidence="1" id="KW-0285">Flavoprotein</keyword>
<evidence type="ECO:0000313" key="5">
    <source>
        <dbReference type="EMBL" id="KZP09163.1"/>
    </source>
</evidence>
<proteinExistence type="predicted"/>
<dbReference type="Gene3D" id="3.50.50.60">
    <property type="entry name" value="FAD/NAD(P)-binding domain"/>
    <property type="match status" value="1"/>
</dbReference>
<evidence type="ECO:0000256" key="2">
    <source>
        <dbReference type="ARBA" id="ARBA00022827"/>
    </source>
</evidence>
<dbReference type="OrthoDB" id="417877at2759"/>
<dbReference type="STRING" id="436010.A0A165Y3G3"/>
<dbReference type="EMBL" id="KV417706">
    <property type="protein sequence ID" value="KZP09163.1"/>
    <property type="molecule type" value="Genomic_DNA"/>
</dbReference>
<name>A0A165Y3G3_9AGAM</name>
<dbReference type="AlphaFoldDB" id="A0A165Y3G3"/>
<keyword evidence="3" id="KW-0560">Oxidoreductase</keyword>
<dbReference type="InterPro" id="IPR036188">
    <property type="entry name" value="FAD/NAD-bd_sf"/>
</dbReference>
<dbReference type="Proteomes" id="UP000076532">
    <property type="component" value="Unassembled WGS sequence"/>
</dbReference>
<dbReference type="PANTHER" id="PTHR46720">
    <property type="entry name" value="HYDROXYLASE, PUTATIVE (AFU_ORTHOLOGUE AFUA_3G01460)-RELATED"/>
    <property type="match status" value="1"/>
</dbReference>
<protein>
    <submittedName>
        <fullName evidence="5">FAD/NAD(P)-binding domain-containing protein</fullName>
    </submittedName>
</protein>
<feature type="domain" description="FAD-binding" evidence="4">
    <location>
        <begin position="4"/>
        <end position="371"/>
    </location>
</feature>
<gene>
    <name evidence="5" type="ORF">FIBSPDRAFT_1051969</name>
</gene>
<sequence length="436" mass="47419">MSDIKVAVIGAGIGGLTFCVALGKQSSIKMDLYEAAHEFGEIGAGIGMWDRTQQIMEKLGLQDDLAALEGSKKGNAGAFHFRKSDQPKGLSFYDMKATGSMLLLHRASFQKTIINHLPPTCTSHFGKRLVSYEDPASGPITLHFNDGTTAECDLLIGADGIKSPVRATLVSDLAKEGKITKEEAAQPNPVWSGTVAYRGLIPKERLEAKAPGHRALTEDYCGKNKHLVIFPINKGALINVVAFCSDPSKEGTQYSENSKEWVVDVPKEELLRQYEGWEPEVTALLECIDKPSRWAINVAQKMSTFVSGRVAILGDSAHAMTPHLGSGAGQAIEDAYVLGTLLANQKCTRSSLPSVLQIYDQVRRPKANEVWHLSRTSGSIYEFGGAGCENVGMCDDNVSSEMLAKIGKEAEEHCEWAWKTSAEEDREQAVSMLSKL</sequence>
<organism evidence="5 6">
    <name type="scientific">Athelia psychrophila</name>
    <dbReference type="NCBI Taxonomy" id="1759441"/>
    <lineage>
        <taxon>Eukaryota</taxon>
        <taxon>Fungi</taxon>
        <taxon>Dikarya</taxon>
        <taxon>Basidiomycota</taxon>
        <taxon>Agaricomycotina</taxon>
        <taxon>Agaricomycetes</taxon>
        <taxon>Agaricomycetidae</taxon>
        <taxon>Atheliales</taxon>
        <taxon>Atheliaceae</taxon>
        <taxon>Athelia</taxon>
    </lineage>
</organism>
<dbReference type="GO" id="GO:0044550">
    <property type="term" value="P:secondary metabolite biosynthetic process"/>
    <property type="evidence" value="ECO:0007669"/>
    <property type="project" value="TreeGrafter"/>
</dbReference>
<reference evidence="5 6" key="1">
    <citation type="journal article" date="2016" name="Mol. Biol. Evol.">
        <title>Comparative Genomics of Early-Diverging Mushroom-Forming Fungi Provides Insights into the Origins of Lignocellulose Decay Capabilities.</title>
        <authorList>
            <person name="Nagy L.G."/>
            <person name="Riley R."/>
            <person name="Tritt A."/>
            <person name="Adam C."/>
            <person name="Daum C."/>
            <person name="Floudas D."/>
            <person name="Sun H."/>
            <person name="Yadav J.S."/>
            <person name="Pangilinan J."/>
            <person name="Larsson K.H."/>
            <person name="Matsuura K."/>
            <person name="Barry K."/>
            <person name="Labutti K."/>
            <person name="Kuo R."/>
            <person name="Ohm R.A."/>
            <person name="Bhattacharya S.S."/>
            <person name="Shirouzu T."/>
            <person name="Yoshinaga Y."/>
            <person name="Martin F.M."/>
            <person name="Grigoriev I.V."/>
            <person name="Hibbett D.S."/>
        </authorList>
    </citation>
    <scope>NUCLEOTIDE SEQUENCE [LARGE SCALE GENOMIC DNA]</scope>
    <source>
        <strain evidence="5 6">CBS 109695</strain>
    </source>
</reference>